<dbReference type="AlphaFoldDB" id="A0A167UZ73"/>
<dbReference type="GO" id="GO:0003729">
    <property type="term" value="F:mRNA binding"/>
    <property type="evidence" value="ECO:0007669"/>
    <property type="project" value="TreeGrafter"/>
</dbReference>
<evidence type="ECO:0000256" key="1">
    <source>
        <dbReference type="ARBA" id="ARBA00004123"/>
    </source>
</evidence>
<keyword evidence="3" id="KW-0539">Nucleus</keyword>
<dbReference type="EMBL" id="AZGZ01000047">
    <property type="protein sequence ID" value="KZZ86805.1"/>
    <property type="molecule type" value="Genomic_DNA"/>
</dbReference>
<proteinExistence type="inferred from homology"/>
<dbReference type="Pfam" id="PF09766">
    <property type="entry name" value="FmiP_Thoc5"/>
    <property type="match status" value="1"/>
</dbReference>
<comment type="similarity">
    <text evidence="2">Belongs to the THOC5 family.</text>
</comment>
<dbReference type="PANTHER" id="PTHR13375">
    <property type="entry name" value="FMS INTERACTING PROTEIN"/>
    <property type="match status" value="1"/>
</dbReference>
<name>A0A167UZ73_9EURO</name>
<dbReference type="OrthoDB" id="20582at2759"/>
<dbReference type="PANTHER" id="PTHR13375:SF3">
    <property type="entry name" value="THO COMPLEX SUBUNIT 5 HOMOLOG"/>
    <property type="match status" value="1"/>
</dbReference>
<comment type="caution">
    <text evidence="5">The sequence shown here is derived from an EMBL/GenBank/DDBJ whole genome shotgun (WGS) entry which is preliminary data.</text>
</comment>
<keyword evidence="6" id="KW-1185">Reference proteome</keyword>
<gene>
    <name evidence="5" type="ORF">AAP_06207</name>
</gene>
<evidence type="ECO:0000256" key="2">
    <source>
        <dbReference type="ARBA" id="ARBA00008044"/>
    </source>
</evidence>
<comment type="subcellular location">
    <subcellularLocation>
        <location evidence="1">Nucleus</location>
    </subcellularLocation>
</comment>
<organism evidence="5 6">
    <name type="scientific">Ascosphaera apis ARSEF 7405</name>
    <dbReference type="NCBI Taxonomy" id="392613"/>
    <lineage>
        <taxon>Eukaryota</taxon>
        <taxon>Fungi</taxon>
        <taxon>Dikarya</taxon>
        <taxon>Ascomycota</taxon>
        <taxon>Pezizomycotina</taxon>
        <taxon>Eurotiomycetes</taxon>
        <taxon>Eurotiomycetidae</taxon>
        <taxon>Onygenales</taxon>
        <taxon>Ascosphaeraceae</taxon>
        <taxon>Ascosphaera</taxon>
    </lineage>
</organism>
<dbReference type="Proteomes" id="UP000242877">
    <property type="component" value="Unassembled WGS sequence"/>
</dbReference>
<dbReference type="GO" id="GO:0000445">
    <property type="term" value="C:THO complex part of transcription export complex"/>
    <property type="evidence" value="ECO:0007669"/>
    <property type="project" value="TreeGrafter"/>
</dbReference>
<evidence type="ECO:0000256" key="3">
    <source>
        <dbReference type="ARBA" id="ARBA00023242"/>
    </source>
</evidence>
<evidence type="ECO:0000256" key="4">
    <source>
        <dbReference type="SAM" id="Coils"/>
    </source>
</evidence>
<evidence type="ECO:0000313" key="5">
    <source>
        <dbReference type="EMBL" id="KZZ86805.1"/>
    </source>
</evidence>
<dbReference type="VEuPathDB" id="FungiDB:AAP_06207"/>
<accession>A0A167UZ73</accession>
<sequence>MSQPQSLPQGNTIISDPALQPILLSAADALAHCQQLLNLINPSSLPSPATHDSIRAISLHQKRIFASLAKLRGQNRDLVHAVRATKQATAEARAEIDRLHLHLQNLYYEQRHLTGEIAACESYDHRYRDLPLIPEEEFLELFPDQREASPHDRMVARINHEHAEREALEQQRQQLLKKRQALIAENKKRKDDLASLDKDLEKFIDVRILMIYGVNWF</sequence>
<protein>
    <submittedName>
        <fullName evidence="5">THO complex, subunit 5</fullName>
    </submittedName>
</protein>
<evidence type="ECO:0000313" key="6">
    <source>
        <dbReference type="Proteomes" id="UP000242877"/>
    </source>
</evidence>
<reference evidence="5 6" key="1">
    <citation type="journal article" date="2016" name="Genome Biol. Evol.">
        <title>Divergent and convergent evolution of fungal pathogenicity.</title>
        <authorList>
            <person name="Shang Y."/>
            <person name="Xiao G."/>
            <person name="Zheng P."/>
            <person name="Cen K."/>
            <person name="Zhan S."/>
            <person name="Wang C."/>
        </authorList>
    </citation>
    <scope>NUCLEOTIDE SEQUENCE [LARGE SCALE GENOMIC DNA]</scope>
    <source>
        <strain evidence="5 6">ARSEF 7405</strain>
    </source>
</reference>
<keyword evidence="4" id="KW-0175">Coiled coil</keyword>
<feature type="coiled-coil region" evidence="4">
    <location>
        <begin position="158"/>
        <end position="185"/>
    </location>
</feature>
<dbReference type="GO" id="GO:0006406">
    <property type="term" value="P:mRNA export from nucleus"/>
    <property type="evidence" value="ECO:0007669"/>
    <property type="project" value="TreeGrafter"/>
</dbReference>
<dbReference type="InterPro" id="IPR019163">
    <property type="entry name" value="THO_Thoc5"/>
</dbReference>